<evidence type="ECO:0000256" key="2">
    <source>
        <dbReference type="ARBA" id="ARBA00022840"/>
    </source>
</evidence>
<dbReference type="Proteomes" id="UP000596742">
    <property type="component" value="Unassembled WGS sequence"/>
</dbReference>
<sequence>MKGLKGNLKKPRHFNQMASTIPPNFLPPFANVSDQPKDDRFRKRGEHQYTKFKGPYENEFMRANMDQNWAKKMNIANKERENVARIVWLLMDAGTFALRSTFDSVHPPLNLREHLSQAHIKAVLQRLHTSNVINDKLWEMLYPLNKKNTSSQQYDSRALCILLQSICHLCPPYPNGWGVAPLPTDSSLSADIVRLQLLHQKVARMDMISPEEFVALWNQIKEVLVRLGGPPIRVRLHRIEHEMITTELQNHYVNLFQDQWADGRKLVMTPKSTGSRKRGRSMKNKKEENGIPKEDKAVLLKTYRMFADNVQAEDILDRLQQNQVLKFSERQEILAISKNSERMQTIIEKIHTTKLSFGFKALCDSIKFKYKKLYDVVMAIRKEVYKHGIKDTVDVVGVCRDSLYQTYKAMFAKCHPFSWADNISVNIRDLYTPLDILDSNGRKLHLSDILPPPCTNGKGQRIVLEGAGGSGKSILCAMITQLWASHKNYFKYTYNILIHVDIATIKGDFKTEVYHRLFPEDFKIKQKDFWATMEENSHEIVLLIDSYEGKTEMRDLQDIISGTSLPQATVIVATNPDTSHSLGFSADSKLFNMGYSSHSVARCFKTYLYHFKAHPDKHQALFDLIENESWVMHKHLAQPIVCLLIFAIYQTNKTANLDDIDCITNLFEVFGLSMATHYCKRQKIDVIGYEFPEEIVSAINELSNFAFESLRDGKRAYLEDEIVTPSNNSMIFHLGVFFRLNGPHWKFTCTLMQDFLAARHLSDFVLEEMSTILKDNKMMKYSRYSQMITLLCGLFRDDYDTSTLKSLFTDLAMRNISNTKVLGDDVQSVRSADSRASISHAPSGKLVDYNISLQSLTECDYREDMCEIVAQSLPAKMIIKRDGLISTKTLEALPLVMTVEANRITCLDLVLQPSYSSQAAVYTEFAKGVAKTGCIKFIKIHWSTLDLMARILDAFMTAVVSVESIVLSDICKKSIKHVSADTWATLQNACENMTKTKEFAFLNGSKAAIAYFVLQHLPTTIQDLNFTGCKLNMMCASELSYKLEHANSLTKLDITNTQLAGSDFVAVLQGLKICPTIKHLKLCGAKLDRPGVITLSECLRLTRTLQILDLSNCELDTEMSKLLANAIADNRSLMKLVLKNTKVTLEGKNVISHTKFVQLKVIGLEDAKHLLLSI</sequence>
<evidence type="ECO:0000256" key="1">
    <source>
        <dbReference type="ARBA" id="ARBA00022741"/>
    </source>
</evidence>
<dbReference type="PANTHER" id="PTHR46844">
    <property type="entry name" value="SLR5058 PROTEIN"/>
    <property type="match status" value="1"/>
</dbReference>
<gene>
    <name evidence="7" type="ORF">MGAL_10B031709</name>
    <name evidence="6" type="ORF">MGAL_10B061201</name>
</gene>
<dbReference type="EMBL" id="UYJE01001732">
    <property type="protein sequence ID" value="VDI04673.1"/>
    <property type="molecule type" value="Genomic_DNA"/>
</dbReference>
<accession>A0A8B6CIA3</accession>
<organism evidence="6 8">
    <name type="scientific">Mytilus galloprovincialis</name>
    <name type="common">Mediterranean mussel</name>
    <dbReference type="NCBI Taxonomy" id="29158"/>
    <lineage>
        <taxon>Eukaryota</taxon>
        <taxon>Metazoa</taxon>
        <taxon>Spiralia</taxon>
        <taxon>Lophotrochozoa</taxon>
        <taxon>Mollusca</taxon>
        <taxon>Bivalvia</taxon>
        <taxon>Autobranchia</taxon>
        <taxon>Pteriomorphia</taxon>
        <taxon>Mytilida</taxon>
        <taxon>Mytiloidea</taxon>
        <taxon>Mytilidae</taxon>
        <taxon>Mytilinae</taxon>
        <taxon>Mytilus</taxon>
    </lineage>
</organism>
<dbReference type="InterPro" id="IPR032675">
    <property type="entry name" value="LRR_dom_sf"/>
</dbReference>
<evidence type="ECO:0000259" key="4">
    <source>
        <dbReference type="Pfam" id="PF05729"/>
    </source>
</evidence>
<evidence type="ECO:0000313" key="6">
    <source>
        <dbReference type="EMBL" id="VDI04670.1"/>
    </source>
</evidence>
<feature type="domain" description="DZIP3-like HEPN" evidence="5">
    <location>
        <begin position="110"/>
        <end position="252"/>
    </location>
</feature>
<protein>
    <recommendedName>
        <fullName evidence="9">NACHT domain-containing protein</fullName>
    </recommendedName>
</protein>
<dbReference type="CDD" id="cd01671">
    <property type="entry name" value="CARD"/>
    <property type="match status" value="1"/>
</dbReference>
<dbReference type="SUPFAM" id="SSF47986">
    <property type="entry name" value="DEATH domain"/>
    <property type="match status" value="1"/>
</dbReference>
<dbReference type="SUPFAM" id="SSF52540">
    <property type="entry name" value="P-loop containing nucleoside triphosphate hydrolases"/>
    <property type="match status" value="1"/>
</dbReference>
<evidence type="ECO:0000313" key="8">
    <source>
        <dbReference type="Proteomes" id="UP000596742"/>
    </source>
</evidence>
<dbReference type="Gene3D" id="3.40.50.300">
    <property type="entry name" value="P-loop containing nucleotide triphosphate hydrolases"/>
    <property type="match status" value="1"/>
</dbReference>
<reference evidence="6" key="1">
    <citation type="submission" date="2018-11" db="EMBL/GenBank/DDBJ databases">
        <authorList>
            <person name="Alioto T."/>
            <person name="Alioto T."/>
        </authorList>
    </citation>
    <scope>NUCLEOTIDE SEQUENCE</scope>
</reference>
<keyword evidence="8" id="KW-1185">Reference proteome</keyword>
<evidence type="ECO:0008006" key="9">
    <source>
        <dbReference type="Google" id="ProtNLM"/>
    </source>
</evidence>
<dbReference type="InterPro" id="IPR007111">
    <property type="entry name" value="NACHT_NTPase"/>
</dbReference>
<dbReference type="OrthoDB" id="10071976at2759"/>
<dbReference type="InterPro" id="IPR041249">
    <property type="entry name" value="HEPN_DZIP3"/>
</dbReference>
<evidence type="ECO:0000259" key="5">
    <source>
        <dbReference type="Pfam" id="PF18738"/>
    </source>
</evidence>
<comment type="caution">
    <text evidence="6">The sequence shown here is derived from an EMBL/GenBank/DDBJ whole genome shotgun (WGS) entry which is preliminary data.</text>
</comment>
<dbReference type="EMBL" id="UYJE01001732">
    <property type="protein sequence ID" value="VDI04670.1"/>
    <property type="molecule type" value="Genomic_DNA"/>
</dbReference>
<keyword evidence="1" id="KW-0547">Nucleotide-binding</keyword>
<feature type="compositionally biased region" description="Basic residues" evidence="3">
    <location>
        <begin position="274"/>
        <end position="283"/>
    </location>
</feature>
<dbReference type="Pfam" id="PF18738">
    <property type="entry name" value="HEPN_DZIP3"/>
    <property type="match status" value="1"/>
</dbReference>
<dbReference type="SUPFAM" id="SSF52047">
    <property type="entry name" value="RNI-like"/>
    <property type="match status" value="1"/>
</dbReference>
<dbReference type="Pfam" id="PF05729">
    <property type="entry name" value="NACHT"/>
    <property type="match status" value="1"/>
</dbReference>
<dbReference type="InterPro" id="IPR027417">
    <property type="entry name" value="P-loop_NTPase"/>
</dbReference>
<dbReference type="InterPro" id="IPR011029">
    <property type="entry name" value="DEATH-like_dom_sf"/>
</dbReference>
<evidence type="ECO:0000313" key="7">
    <source>
        <dbReference type="EMBL" id="VDI04673.1"/>
    </source>
</evidence>
<name>A0A8B6CIA3_MYTGA</name>
<keyword evidence="2" id="KW-0067">ATP-binding</keyword>
<proteinExistence type="predicted"/>
<feature type="region of interest" description="Disordered" evidence="3">
    <location>
        <begin position="269"/>
        <end position="290"/>
    </location>
</feature>
<dbReference type="GO" id="GO:0005524">
    <property type="term" value="F:ATP binding"/>
    <property type="evidence" value="ECO:0007669"/>
    <property type="project" value="UniProtKB-KW"/>
</dbReference>
<dbReference type="Gene3D" id="1.10.533.10">
    <property type="entry name" value="Death Domain, Fas"/>
    <property type="match status" value="1"/>
</dbReference>
<dbReference type="Gene3D" id="3.80.10.10">
    <property type="entry name" value="Ribonuclease Inhibitor"/>
    <property type="match status" value="1"/>
</dbReference>
<dbReference type="AlphaFoldDB" id="A0A8B6CIA3"/>
<dbReference type="PANTHER" id="PTHR46844:SF1">
    <property type="entry name" value="SLR5058 PROTEIN"/>
    <property type="match status" value="1"/>
</dbReference>
<evidence type="ECO:0000256" key="3">
    <source>
        <dbReference type="SAM" id="MobiDB-lite"/>
    </source>
</evidence>
<feature type="domain" description="NACHT" evidence="4">
    <location>
        <begin position="461"/>
        <end position="583"/>
    </location>
</feature>